<accession>A0A562QEL2</accession>
<feature type="chain" id="PRO_5039569465" evidence="8">
    <location>
        <begin position="24"/>
        <end position="242"/>
    </location>
</feature>
<evidence type="ECO:0000313" key="9">
    <source>
        <dbReference type="EMBL" id="TWI55171.1"/>
    </source>
</evidence>
<dbReference type="AlphaFoldDB" id="A0A562QEL2"/>
<protein>
    <submittedName>
        <fullName evidence="9">Flagellar protein FliO/FliZ</fullName>
    </submittedName>
</protein>
<gene>
    <name evidence="9" type="ORF">IQ10_02718</name>
</gene>
<keyword evidence="10" id="KW-1185">Reference proteome</keyword>
<keyword evidence="2" id="KW-1003">Cell membrane</keyword>
<dbReference type="OrthoDB" id="2376965at2"/>
<dbReference type="RefSeq" id="WP_144450972.1">
    <property type="nucleotide sequence ID" value="NZ_VLKZ01000007.1"/>
</dbReference>
<keyword evidence="4 7" id="KW-1133">Transmembrane helix</keyword>
<dbReference type="InterPro" id="IPR022781">
    <property type="entry name" value="Flagellar_biosynth_FliO"/>
</dbReference>
<feature type="compositionally biased region" description="Acidic residues" evidence="6">
    <location>
        <begin position="57"/>
        <end position="68"/>
    </location>
</feature>
<feature type="region of interest" description="Disordered" evidence="6">
    <location>
        <begin position="30"/>
        <end position="75"/>
    </location>
</feature>
<keyword evidence="3 7" id="KW-0812">Transmembrane</keyword>
<evidence type="ECO:0000256" key="6">
    <source>
        <dbReference type="SAM" id="MobiDB-lite"/>
    </source>
</evidence>
<feature type="signal peptide" evidence="8">
    <location>
        <begin position="1"/>
        <end position="23"/>
    </location>
</feature>
<keyword evidence="5 7" id="KW-0472">Membrane</keyword>
<evidence type="ECO:0000256" key="1">
    <source>
        <dbReference type="ARBA" id="ARBA00004236"/>
    </source>
</evidence>
<proteinExistence type="predicted"/>
<feature type="compositionally biased region" description="Acidic residues" evidence="6">
    <location>
        <begin position="36"/>
        <end position="45"/>
    </location>
</feature>
<evidence type="ECO:0000256" key="5">
    <source>
        <dbReference type="ARBA" id="ARBA00023136"/>
    </source>
</evidence>
<keyword evidence="9" id="KW-0282">Flagellum</keyword>
<name>A0A562QEL2_9BACI</name>
<dbReference type="GO" id="GO:0016020">
    <property type="term" value="C:membrane"/>
    <property type="evidence" value="ECO:0007669"/>
    <property type="project" value="InterPro"/>
</dbReference>
<comment type="caution">
    <text evidence="9">The sequence shown here is derived from an EMBL/GenBank/DDBJ whole genome shotgun (WGS) entry which is preliminary data.</text>
</comment>
<reference evidence="9 10" key="1">
    <citation type="journal article" date="2015" name="Stand. Genomic Sci.">
        <title>Genomic Encyclopedia of Bacterial and Archaeal Type Strains, Phase III: the genomes of soil and plant-associated and newly described type strains.</title>
        <authorList>
            <person name="Whitman W.B."/>
            <person name="Woyke T."/>
            <person name="Klenk H.P."/>
            <person name="Zhou Y."/>
            <person name="Lilburn T.G."/>
            <person name="Beck B.J."/>
            <person name="De Vos P."/>
            <person name="Vandamme P."/>
            <person name="Eisen J.A."/>
            <person name="Garrity G."/>
            <person name="Hugenholtz P."/>
            <person name="Kyrpides N.C."/>
        </authorList>
    </citation>
    <scope>NUCLEOTIDE SEQUENCE [LARGE SCALE GENOMIC DNA]</scope>
    <source>
        <strain evidence="9 10">CGMCC 1.10116</strain>
    </source>
</reference>
<dbReference type="Pfam" id="PF04347">
    <property type="entry name" value="FliO"/>
    <property type="match status" value="1"/>
</dbReference>
<evidence type="ECO:0000256" key="3">
    <source>
        <dbReference type="ARBA" id="ARBA00022692"/>
    </source>
</evidence>
<evidence type="ECO:0000256" key="7">
    <source>
        <dbReference type="SAM" id="Phobius"/>
    </source>
</evidence>
<keyword evidence="9" id="KW-0966">Cell projection</keyword>
<evidence type="ECO:0000256" key="2">
    <source>
        <dbReference type="ARBA" id="ARBA00022475"/>
    </source>
</evidence>
<dbReference type="EMBL" id="VLKZ01000007">
    <property type="protein sequence ID" value="TWI55171.1"/>
    <property type="molecule type" value="Genomic_DNA"/>
</dbReference>
<evidence type="ECO:0000256" key="8">
    <source>
        <dbReference type="SAM" id="SignalP"/>
    </source>
</evidence>
<organism evidence="9 10">
    <name type="scientific">Halalkalibacter nanhaiisediminis</name>
    <dbReference type="NCBI Taxonomy" id="688079"/>
    <lineage>
        <taxon>Bacteria</taxon>
        <taxon>Bacillati</taxon>
        <taxon>Bacillota</taxon>
        <taxon>Bacilli</taxon>
        <taxon>Bacillales</taxon>
        <taxon>Bacillaceae</taxon>
        <taxon>Halalkalibacter</taxon>
    </lineage>
</organism>
<keyword evidence="8" id="KW-0732">Signal</keyword>
<sequence>MNKIITFVFLLLLLIGFPLQSVSAETTDENRSVFESLEEEAPNEDSQEHHQESPETISEEQNEAEDTQNEAAGESEPFAEQNTIWIFVQMIAALAFVVFLIYALLRFLNKRSQTYRSTQMLQNIGGVPLGANRSVQIVKVGDRLLVVGVGETIQLLKEIENRDEIDQLLQQKQEQIEQFDQPINKIFGLLKNKVGNKKSPVPFENQSSQSNSDAFKELLSKQLKDVSKSQQKLHDAVRERDK</sequence>
<dbReference type="GO" id="GO:0044781">
    <property type="term" value="P:bacterial-type flagellum organization"/>
    <property type="evidence" value="ECO:0007669"/>
    <property type="project" value="InterPro"/>
</dbReference>
<comment type="subcellular location">
    <subcellularLocation>
        <location evidence="1">Cell membrane</location>
    </subcellularLocation>
</comment>
<evidence type="ECO:0000256" key="4">
    <source>
        <dbReference type="ARBA" id="ARBA00022989"/>
    </source>
</evidence>
<feature type="transmembrane region" description="Helical" evidence="7">
    <location>
        <begin position="84"/>
        <end position="105"/>
    </location>
</feature>
<evidence type="ECO:0000313" key="10">
    <source>
        <dbReference type="Proteomes" id="UP000315711"/>
    </source>
</evidence>
<keyword evidence="9" id="KW-0969">Cilium</keyword>
<dbReference type="Proteomes" id="UP000315711">
    <property type="component" value="Unassembled WGS sequence"/>
</dbReference>